<dbReference type="AlphaFoldDB" id="A0A0C3BXT6"/>
<evidence type="ECO:0000313" key="3">
    <source>
        <dbReference type="Proteomes" id="UP000054166"/>
    </source>
</evidence>
<protein>
    <submittedName>
        <fullName evidence="2">Uncharacterized protein</fullName>
    </submittedName>
</protein>
<evidence type="ECO:0000313" key="1">
    <source>
        <dbReference type="EMBL" id="KIM71824.1"/>
    </source>
</evidence>
<proteinExistence type="predicted"/>
<keyword evidence="3" id="KW-1185">Reference proteome</keyword>
<dbReference type="EMBL" id="KN833204">
    <property type="protein sequence ID" value="KIM71824.1"/>
    <property type="molecule type" value="Genomic_DNA"/>
</dbReference>
<dbReference type="EMBL" id="KN832995">
    <property type="protein sequence ID" value="KIM82147.1"/>
    <property type="molecule type" value="Genomic_DNA"/>
</dbReference>
<reference evidence="3" key="2">
    <citation type="submission" date="2015-01" db="EMBL/GenBank/DDBJ databases">
        <title>Evolutionary Origins and Diversification of the Mycorrhizal Mutualists.</title>
        <authorList>
            <consortium name="DOE Joint Genome Institute"/>
            <consortium name="Mycorrhizal Genomics Consortium"/>
            <person name="Kohler A."/>
            <person name="Kuo A."/>
            <person name="Nagy L.G."/>
            <person name="Floudas D."/>
            <person name="Copeland A."/>
            <person name="Barry K.W."/>
            <person name="Cichocki N."/>
            <person name="Veneault-Fourrey C."/>
            <person name="LaButti K."/>
            <person name="Lindquist E.A."/>
            <person name="Lipzen A."/>
            <person name="Lundell T."/>
            <person name="Morin E."/>
            <person name="Murat C."/>
            <person name="Riley R."/>
            <person name="Ohm R."/>
            <person name="Sun H."/>
            <person name="Tunlid A."/>
            <person name="Henrissat B."/>
            <person name="Grigoriev I.V."/>
            <person name="Hibbett D.S."/>
            <person name="Martin F."/>
        </authorList>
    </citation>
    <scope>NUCLEOTIDE SEQUENCE [LARGE SCALE GENOMIC DNA]</scope>
    <source>
        <strain evidence="1 3">F 1598</strain>
    </source>
</reference>
<dbReference type="OrthoDB" id="3295314at2759"/>
<gene>
    <name evidence="1" type="ORF">PILCRDRAFT_16693</name>
    <name evidence="2" type="ORF">PILCRDRAFT_88647</name>
</gene>
<name>A0A0C3BXT6_PILCF</name>
<reference evidence="2 3" key="1">
    <citation type="submission" date="2014-04" db="EMBL/GenBank/DDBJ databases">
        <authorList>
            <consortium name="DOE Joint Genome Institute"/>
            <person name="Kuo A."/>
            <person name="Tarkka M."/>
            <person name="Buscot F."/>
            <person name="Kohler A."/>
            <person name="Nagy L.G."/>
            <person name="Floudas D."/>
            <person name="Copeland A."/>
            <person name="Barry K.W."/>
            <person name="Cichocki N."/>
            <person name="Veneault-Fourrey C."/>
            <person name="LaButti K."/>
            <person name="Lindquist E.A."/>
            <person name="Lipzen A."/>
            <person name="Lundell T."/>
            <person name="Morin E."/>
            <person name="Murat C."/>
            <person name="Sun H."/>
            <person name="Tunlid A."/>
            <person name="Henrissat B."/>
            <person name="Grigoriev I.V."/>
            <person name="Hibbett D.S."/>
            <person name="Martin F."/>
            <person name="Nordberg H.P."/>
            <person name="Cantor M.N."/>
            <person name="Hua S.X."/>
        </authorList>
    </citation>
    <scope>NUCLEOTIDE SEQUENCE [LARGE SCALE GENOMIC DNA]</scope>
    <source>
        <strain evidence="2 3">F 1598</strain>
    </source>
</reference>
<reference evidence="2" key="3">
    <citation type="submission" date="2015-02" db="EMBL/GenBank/DDBJ databases">
        <title>Evolutionary Origins and Diversification of the Mycorrhizal Mutualists.</title>
        <authorList>
            <consortium name="DOE Joint Genome Institute"/>
            <consortium name="Mycorrhizal Genomics Consortium"/>
            <person name="Kohler A."/>
            <person name="Kuo A."/>
            <person name="Nagy L.G."/>
            <person name="Floudas D."/>
            <person name="Copeland A."/>
            <person name="Barry K.W."/>
            <person name="Cichocki N."/>
            <person name="Veneault-Fourrey C."/>
            <person name="LaButti K."/>
            <person name="Lindquist E.A."/>
            <person name="Lipzen A."/>
            <person name="Lundell T."/>
            <person name="Morin E."/>
            <person name="Murat C."/>
            <person name="Riley R."/>
            <person name="Ohm R."/>
            <person name="Sun H."/>
            <person name="Tunlid A."/>
            <person name="Henrissat B."/>
            <person name="Grigoriev I.V."/>
            <person name="Hibbett D.S."/>
            <person name="Martin F."/>
        </authorList>
    </citation>
    <scope>NUCLEOTIDE SEQUENCE</scope>
    <source>
        <strain evidence="2 3">F 1598</strain>
    </source>
</reference>
<accession>A0A0C3BXT6</accession>
<evidence type="ECO:0000313" key="2">
    <source>
        <dbReference type="EMBL" id="KIM82147.1"/>
    </source>
</evidence>
<organism evidence="2 3">
    <name type="scientific">Piloderma croceum (strain F 1598)</name>
    <dbReference type="NCBI Taxonomy" id="765440"/>
    <lineage>
        <taxon>Eukaryota</taxon>
        <taxon>Fungi</taxon>
        <taxon>Dikarya</taxon>
        <taxon>Basidiomycota</taxon>
        <taxon>Agaricomycotina</taxon>
        <taxon>Agaricomycetes</taxon>
        <taxon>Agaricomycetidae</taxon>
        <taxon>Atheliales</taxon>
        <taxon>Atheliaceae</taxon>
        <taxon>Piloderma</taxon>
    </lineage>
</organism>
<dbReference type="HOGENOM" id="CLU_1723069_0_0_1"/>
<dbReference type="Proteomes" id="UP000054166">
    <property type="component" value="Unassembled WGS sequence"/>
</dbReference>
<sequence length="152" mass="17444">MPTYSPIDQYAATINFNIPPQFRDIKKRIFENGNLNVEDKHQIIIDIGIAVAVKTMVYTDAIDEDDKAAPEDVEKELCHDCYDKIWDLGEKFGLDPKERRQAWVEALKTISGIVRTTWSEDRVAQMEPFDIRQFEFYAGPDEDEPLESGGDS</sequence>